<accession>F9FY00</accession>
<comment type="caution">
    <text evidence="1">The sequence shown here is derived from an EMBL/GenBank/DDBJ whole genome shotgun (WGS) entry which is preliminary data.</text>
</comment>
<reference evidence="1" key="1">
    <citation type="journal article" date="2012" name="Mol. Plant Microbe Interact.">
        <title>A highly conserved effector in Fusarium oxysporum is required for full virulence on Arabidopsis.</title>
        <authorList>
            <person name="Thatcher L.F."/>
            <person name="Gardiner D.M."/>
            <person name="Kazan K."/>
            <person name="Manners J."/>
        </authorList>
    </citation>
    <scope>NUCLEOTIDE SEQUENCE [LARGE SCALE GENOMIC DNA]</scope>
    <source>
        <strain evidence="1">Fo5176</strain>
    </source>
</reference>
<dbReference type="SUPFAM" id="SSF53383">
    <property type="entry name" value="PLP-dependent transferases"/>
    <property type="match status" value="1"/>
</dbReference>
<evidence type="ECO:0000313" key="1">
    <source>
        <dbReference type="EMBL" id="EGU78206.1"/>
    </source>
</evidence>
<dbReference type="InterPro" id="IPR015422">
    <property type="entry name" value="PyrdxlP-dep_Trfase_small"/>
</dbReference>
<proteinExistence type="predicted"/>
<sequence>MWSQSKPIYHVMHKAMINNWHRPARDNPFRENESRSYYVVSDLRPNSSQYIVFSYDHTCTVECKPDAYPDCRKRKVKQVRGTGVMLGIDLISDIATDIEQKGLLQYGVVLWASTNKHYLLLTPPYAMTDEQFERVADALRSCQAWRLWQRVLLARAANTGSI</sequence>
<dbReference type="STRING" id="660025.F9FY00"/>
<gene>
    <name evidence="1" type="ORF">FOXB_11282</name>
</gene>
<dbReference type="Gene3D" id="3.90.1150.10">
    <property type="entry name" value="Aspartate Aminotransferase, domain 1"/>
    <property type="match status" value="1"/>
</dbReference>
<protein>
    <submittedName>
        <fullName evidence="1">Uncharacterized protein</fullName>
    </submittedName>
</protein>
<name>F9FY00_FUSOF</name>
<dbReference type="InterPro" id="IPR015424">
    <property type="entry name" value="PyrdxlP-dep_Trfase"/>
</dbReference>
<dbReference type="AlphaFoldDB" id="F9FY00"/>
<dbReference type="EMBL" id="AFQF01002866">
    <property type="protein sequence ID" value="EGU78206.1"/>
    <property type="molecule type" value="Genomic_DNA"/>
</dbReference>
<organism evidence="1">
    <name type="scientific">Fusarium oxysporum (strain Fo5176)</name>
    <name type="common">Fusarium vascular wilt</name>
    <dbReference type="NCBI Taxonomy" id="660025"/>
    <lineage>
        <taxon>Eukaryota</taxon>
        <taxon>Fungi</taxon>
        <taxon>Dikarya</taxon>
        <taxon>Ascomycota</taxon>
        <taxon>Pezizomycotina</taxon>
        <taxon>Sordariomycetes</taxon>
        <taxon>Hypocreomycetidae</taxon>
        <taxon>Hypocreales</taxon>
        <taxon>Nectriaceae</taxon>
        <taxon>Fusarium</taxon>
        <taxon>Fusarium oxysporum species complex</taxon>
    </lineage>
</organism>